<keyword evidence="1" id="KW-0479">Metal-binding</keyword>
<feature type="domain" description="Zn(2)-C6 fungal-type" evidence="4">
    <location>
        <begin position="49"/>
        <end position="88"/>
    </location>
</feature>
<dbReference type="InterPro" id="IPR001138">
    <property type="entry name" value="Zn2Cys6_DnaBD"/>
</dbReference>
<evidence type="ECO:0000313" key="6">
    <source>
        <dbReference type="Proteomes" id="UP000785200"/>
    </source>
</evidence>
<feature type="compositionally biased region" description="Basic and acidic residues" evidence="3">
    <location>
        <begin position="872"/>
        <end position="887"/>
    </location>
</feature>
<feature type="region of interest" description="Disordered" evidence="3">
    <location>
        <begin position="1"/>
        <end position="44"/>
    </location>
</feature>
<dbReference type="CDD" id="cd12148">
    <property type="entry name" value="fungal_TF_MHR"/>
    <property type="match status" value="1"/>
</dbReference>
<dbReference type="PANTHER" id="PTHR47425">
    <property type="entry name" value="FARB-RELATED"/>
    <property type="match status" value="1"/>
</dbReference>
<dbReference type="Pfam" id="PF00172">
    <property type="entry name" value="Zn_clus"/>
    <property type="match status" value="1"/>
</dbReference>
<reference evidence="5" key="1">
    <citation type="submission" date="2019-07" db="EMBL/GenBank/DDBJ databases">
        <title>Hyphodiscus hymeniophilus genome sequencing and assembly.</title>
        <authorList>
            <person name="Kramer G."/>
            <person name="Nodwell J."/>
        </authorList>
    </citation>
    <scope>NUCLEOTIDE SEQUENCE</scope>
    <source>
        <strain evidence="5">ATCC 34498</strain>
    </source>
</reference>
<dbReference type="GO" id="GO:0003677">
    <property type="term" value="F:DNA binding"/>
    <property type="evidence" value="ECO:0007669"/>
    <property type="project" value="InterPro"/>
</dbReference>
<accession>A0A9P7AX11</accession>
<dbReference type="SMART" id="SM00066">
    <property type="entry name" value="GAL4"/>
    <property type="match status" value="1"/>
</dbReference>
<dbReference type="PANTHER" id="PTHR47425:SF2">
    <property type="entry name" value="FARB-RELATED"/>
    <property type="match status" value="1"/>
</dbReference>
<proteinExistence type="predicted"/>
<evidence type="ECO:0000313" key="5">
    <source>
        <dbReference type="EMBL" id="KAG0648615.1"/>
    </source>
</evidence>
<feature type="region of interest" description="Disordered" evidence="3">
    <location>
        <begin position="865"/>
        <end position="887"/>
    </location>
</feature>
<organism evidence="5 6">
    <name type="scientific">Hyphodiscus hymeniophilus</name>
    <dbReference type="NCBI Taxonomy" id="353542"/>
    <lineage>
        <taxon>Eukaryota</taxon>
        <taxon>Fungi</taxon>
        <taxon>Dikarya</taxon>
        <taxon>Ascomycota</taxon>
        <taxon>Pezizomycotina</taxon>
        <taxon>Leotiomycetes</taxon>
        <taxon>Helotiales</taxon>
        <taxon>Hyphodiscaceae</taxon>
        <taxon>Hyphodiscus</taxon>
    </lineage>
</organism>
<dbReference type="PROSITE" id="PS50048">
    <property type="entry name" value="ZN2_CY6_FUNGAL_2"/>
    <property type="match status" value="1"/>
</dbReference>
<dbReference type="GO" id="GO:0008270">
    <property type="term" value="F:zinc ion binding"/>
    <property type="evidence" value="ECO:0007669"/>
    <property type="project" value="InterPro"/>
</dbReference>
<evidence type="ECO:0000259" key="4">
    <source>
        <dbReference type="PROSITE" id="PS50048"/>
    </source>
</evidence>
<dbReference type="SMART" id="SM00906">
    <property type="entry name" value="Fungal_trans"/>
    <property type="match status" value="1"/>
</dbReference>
<sequence>MKPNDSNESNASQSPAASDDSGSKKRSQTTATLDANGNPKPVKRRAAKACAACRARKVRCDVMQRYHVTADGEVTCSNCTMDGIKCVIEESKRRNRSVAENGDKTDHSRKHFNGEPTNNTPAPSQAPAMNGAQAWRNGLVNPTDIAASQARRWSGSTAMSNDIVNNDFTTSAHVPHSIYQTVNQQISNGEIQRRKSHAANAFDPDFLLNVASIHGDRTATRIENPQSPPVPMLKHQLPDYLKPLPQRMTSVEIDYLFAKGALSLPETHVRNALLRAYFEFVHPYMPLIEIHEFLRIVEDGTGEDGKISLLLFQAVMFAGTAFVDMDYLRSAGYSNRKAARKAFFQKARVLYDFDYEIDRVSLVQSLLLMTYWYETPDDQKDTWHWMGVAISLAHTIGLHRNPDKSNMEPSKKKLWKRIWWSCFMRDRLVALGMRRPTRVKDEDYDVPMLTEDDFEIGPISDNITIIARDCTIVRDSEAQRELALMCIAKAKLCLCISHVLTAQYSVLVKAQGMQGQEGNTRSSVMLFPKKLDQTDEVKRCDEELKEWIDTLPECCTYSDEMTRGNSGPSVFVQRSLLHMVYFTTLSALHRPQVLPSASSAQPDKCRELQDLSRKKVREASKEITRISQALHVRGLEKYLPTTGVTVLLPAIIIHLLDIKASNDEARQAAMDGFCQCMQVLEKLRDSYASADFATQFLEAAIRKADIDVVMGNARAGMRPEDVQATLTTDKVKELRERSRAARRTPPGEEYQIRPDIHGSGMMDIGIPIGGPSDLNTISARTPPDSDTQTNITTATETFTPSTHINDVELNLNTYSGGDLDMNDFLNFDNGDPWAFPLEQGAHGESGGFMGDMNWIDHDTTSWSRLNSPMRDVGPEKEQSSWGGERENAEAQEIFGYQVAQKERSREVEGVA</sequence>
<name>A0A9P7AX11_9HELO</name>
<feature type="region of interest" description="Disordered" evidence="3">
    <location>
        <begin position="93"/>
        <end position="129"/>
    </location>
</feature>
<dbReference type="Proteomes" id="UP000785200">
    <property type="component" value="Unassembled WGS sequence"/>
</dbReference>
<evidence type="ECO:0000256" key="2">
    <source>
        <dbReference type="ARBA" id="ARBA00023242"/>
    </source>
</evidence>
<dbReference type="OrthoDB" id="4451586at2759"/>
<evidence type="ECO:0000256" key="1">
    <source>
        <dbReference type="ARBA" id="ARBA00022723"/>
    </source>
</evidence>
<protein>
    <submittedName>
        <fullName evidence="5">Cutinase transcription factor 1 beta</fullName>
    </submittedName>
</protein>
<feature type="compositionally biased region" description="Polar residues" evidence="3">
    <location>
        <begin position="1"/>
        <end position="16"/>
    </location>
</feature>
<dbReference type="InterPro" id="IPR007219">
    <property type="entry name" value="XnlR_reg_dom"/>
</dbReference>
<dbReference type="AlphaFoldDB" id="A0A9P7AX11"/>
<dbReference type="Gene3D" id="4.10.240.10">
    <property type="entry name" value="Zn(2)-C6 fungal-type DNA-binding domain"/>
    <property type="match status" value="1"/>
</dbReference>
<keyword evidence="2" id="KW-0539">Nucleus</keyword>
<gene>
    <name evidence="5" type="ORF">D0Z07_5301</name>
</gene>
<dbReference type="EMBL" id="VNKQ01000010">
    <property type="protein sequence ID" value="KAG0648615.1"/>
    <property type="molecule type" value="Genomic_DNA"/>
</dbReference>
<dbReference type="SUPFAM" id="SSF57701">
    <property type="entry name" value="Zn2/Cys6 DNA-binding domain"/>
    <property type="match status" value="1"/>
</dbReference>
<dbReference type="Pfam" id="PF04082">
    <property type="entry name" value="Fungal_trans"/>
    <property type="match status" value="1"/>
</dbReference>
<dbReference type="GO" id="GO:0006351">
    <property type="term" value="P:DNA-templated transcription"/>
    <property type="evidence" value="ECO:0007669"/>
    <property type="project" value="InterPro"/>
</dbReference>
<dbReference type="InterPro" id="IPR036864">
    <property type="entry name" value="Zn2-C6_fun-type_DNA-bd_sf"/>
</dbReference>
<comment type="caution">
    <text evidence="5">The sequence shown here is derived from an EMBL/GenBank/DDBJ whole genome shotgun (WGS) entry which is preliminary data.</text>
</comment>
<dbReference type="GO" id="GO:0000981">
    <property type="term" value="F:DNA-binding transcription factor activity, RNA polymerase II-specific"/>
    <property type="evidence" value="ECO:0007669"/>
    <property type="project" value="InterPro"/>
</dbReference>
<dbReference type="InterPro" id="IPR052761">
    <property type="entry name" value="Fungal_Detox/Toxin_TFs"/>
</dbReference>
<keyword evidence="6" id="KW-1185">Reference proteome</keyword>
<evidence type="ECO:0000256" key="3">
    <source>
        <dbReference type="SAM" id="MobiDB-lite"/>
    </source>
</evidence>